<dbReference type="RefSeq" id="WP_131923092.1">
    <property type="nucleotide sequence ID" value="NZ_SMAG01000001.1"/>
</dbReference>
<dbReference type="InterPro" id="IPR040680">
    <property type="entry name" value="DUF5643"/>
</dbReference>
<evidence type="ECO:0000256" key="1">
    <source>
        <dbReference type="ARBA" id="ARBA00010641"/>
    </source>
</evidence>
<dbReference type="InterPro" id="IPR013325">
    <property type="entry name" value="RNA_pol_sigma_r2"/>
</dbReference>
<evidence type="ECO:0000313" key="11">
    <source>
        <dbReference type="Proteomes" id="UP000294937"/>
    </source>
</evidence>
<organism evidence="10 11">
    <name type="scientific">Hazenella coriacea</name>
    <dbReference type="NCBI Taxonomy" id="1179467"/>
    <lineage>
        <taxon>Bacteria</taxon>
        <taxon>Bacillati</taxon>
        <taxon>Bacillota</taxon>
        <taxon>Bacilli</taxon>
        <taxon>Bacillales</taxon>
        <taxon>Thermoactinomycetaceae</taxon>
        <taxon>Hazenella</taxon>
    </lineage>
</organism>
<proteinExistence type="inferred from homology"/>
<keyword evidence="11" id="KW-1185">Reference proteome</keyword>
<keyword evidence="2" id="KW-0805">Transcription regulation</keyword>
<dbReference type="InterPro" id="IPR014284">
    <property type="entry name" value="RNA_pol_sigma-70_dom"/>
</dbReference>
<dbReference type="EMBL" id="SMAG01000001">
    <property type="protein sequence ID" value="TCS96700.1"/>
    <property type="molecule type" value="Genomic_DNA"/>
</dbReference>
<dbReference type="InterPro" id="IPR007627">
    <property type="entry name" value="RNA_pol_sigma70_r2"/>
</dbReference>
<dbReference type="GO" id="GO:0006352">
    <property type="term" value="P:DNA-templated transcription initiation"/>
    <property type="evidence" value="ECO:0007669"/>
    <property type="project" value="InterPro"/>
</dbReference>
<evidence type="ECO:0000313" key="10">
    <source>
        <dbReference type="EMBL" id="TCS96700.1"/>
    </source>
</evidence>
<dbReference type="AlphaFoldDB" id="A0A4R3LBT7"/>
<feature type="domain" description="RNA polymerase sigma factor 70 region 4 type 2" evidence="7">
    <location>
        <begin position="109"/>
        <end position="157"/>
    </location>
</feature>
<dbReference type="GO" id="GO:0003677">
    <property type="term" value="F:DNA binding"/>
    <property type="evidence" value="ECO:0007669"/>
    <property type="project" value="InterPro"/>
</dbReference>
<dbReference type="Proteomes" id="UP000294937">
    <property type="component" value="Unassembled WGS sequence"/>
</dbReference>
<name>A0A4R3LBT7_9BACL</name>
<reference evidence="10 11" key="1">
    <citation type="submission" date="2019-03" db="EMBL/GenBank/DDBJ databases">
        <title>Genomic Encyclopedia of Type Strains, Phase IV (KMG-IV): sequencing the most valuable type-strain genomes for metagenomic binning, comparative biology and taxonomic classification.</title>
        <authorList>
            <person name="Goeker M."/>
        </authorList>
    </citation>
    <scope>NUCLEOTIDE SEQUENCE [LARGE SCALE GENOMIC DNA]</scope>
    <source>
        <strain evidence="10 11">DSM 45707</strain>
    </source>
</reference>
<dbReference type="InterPro" id="IPR013324">
    <property type="entry name" value="RNA_pol_sigma_r3/r4-like"/>
</dbReference>
<evidence type="ECO:0000256" key="2">
    <source>
        <dbReference type="ARBA" id="ARBA00023015"/>
    </source>
</evidence>
<protein>
    <submittedName>
        <fullName evidence="10">RNA polymerase sigma factor (Sigma-70 family)</fullName>
    </submittedName>
</protein>
<evidence type="ECO:0000256" key="3">
    <source>
        <dbReference type="ARBA" id="ARBA00023082"/>
    </source>
</evidence>
<sequence>MNIVMDTRLALQGDQEAFIRLINQFELSLYRVAKAFLKKDEDCSDAIQETIVAAYQQLHTLKKPEYIKTWMIRICINQCQMILRKQNRIVTTDVVENSIPSDSKFESIEIKEAVGQLEETLKVVVVLHYFEDLTIREIAELLQTPEGTIKSRLHRARSVFVVCGLIFGTAYVFPSWMQALQQIPVVGNIFKSLGGKGEKQAAEENLVSEINQSVTNQGITLTISEVLFDGTRFSIGYIVELNHDQKISKEATPLIDNPGEFIISINGKEINSSKSMSREEDLGTKKEFGMIQLNQVNDLPDQFEAEVHVHTIGKIKGDWKFRFPVRKIPPKVFEPNLSVKDGNVTIRADKIILAAGSTQVNLRVEGPLNSVRRKFYIFDDQGNKLKSVNQTSDGKAIDNDRFSEIYYFHFDPLKRKPHYLLVKDVKKHDEYIERVIVNLNNPPTPSQPIILSQGILGETKITQIERLTDRTEIHYQSTGASKESHYIIATWKKQLNEEKDYIKPLKEPRLVKEHPNSYILTLLPLKKDTSIYLNAQAQKDPVYNEDLTLKIPLKE</sequence>
<dbReference type="Pfam" id="PF04542">
    <property type="entry name" value="Sigma70_r2"/>
    <property type="match status" value="1"/>
</dbReference>
<feature type="domain" description="DUF5643" evidence="9">
    <location>
        <begin position="331"/>
        <end position="428"/>
    </location>
</feature>
<dbReference type="InterPro" id="IPR025436">
    <property type="entry name" value="DUF4179"/>
</dbReference>
<dbReference type="GO" id="GO:0016987">
    <property type="term" value="F:sigma factor activity"/>
    <property type="evidence" value="ECO:0007669"/>
    <property type="project" value="UniProtKB-KW"/>
</dbReference>
<gene>
    <name evidence="10" type="ORF">EDD58_101337</name>
</gene>
<dbReference type="PANTHER" id="PTHR43133:SF51">
    <property type="entry name" value="RNA POLYMERASE SIGMA FACTOR"/>
    <property type="match status" value="1"/>
</dbReference>
<dbReference type="InterPro" id="IPR013249">
    <property type="entry name" value="RNA_pol_sigma70_r4_t2"/>
</dbReference>
<evidence type="ECO:0000256" key="5">
    <source>
        <dbReference type="SAM" id="Phobius"/>
    </source>
</evidence>
<dbReference type="Pfam" id="PF13786">
    <property type="entry name" value="DUF4179"/>
    <property type="match status" value="1"/>
</dbReference>
<dbReference type="InterPro" id="IPR036388">
    <property type="entry name" value="WH-like_DNA-bd_sf"/>
</dbReference>
<feature type="domain" description="DUF4179" evidence="8">
    <location>
        <begin position="159"/>
        <end position="240"/>
    </location>
</feature>
<dbReference type="InterPro" id="IPR039425">
    <property type="entry name" value="RNA_pol_sigma-70-like"/>
</dbReference>
<keyword evidence="5" id="KW-0472">Membrane</keyword>
<comment type="similarity">
    <text evidence="1">Belongs to the sigma-70 factor family. ECF subfamily.</text>
</comment>
<dbReference type="Gene3D" id="1.10.10.10">
    <property type="entry name" value="Winged helix-like DNA-binding domain superfamily/Winged helix DNA-binding domain"/>
    <property type="match status" value="1"/>
</dbReference>
<feature type="transmembrane region" description="Helical" evidence="5">
    <location>
        <begin position="159"/>
        <end position="177"/>
    </location>
</feature>
<dbReference type="Pfam" id="PF08281">
    <property type="entry name" value="Sigma70_r4_2"/>
    <property type="match status" value="1"/>
</dbReference>
<keyword evidence="3" id="KW-0731">Sigma factor</keyword>
<evidence type="ECO:0000259" key="9">
    <source>
        <dbReference type="Pfam" id="PF18705"/>
    </source>
</evidence>
<dbReference type="NCBIfam" id="TIGR02937">
    <property type="entry name" value="sigma70-ECF"/>
    <property type="match status" value="1"/>
</dbReference>
<keyword evidence="5" id="KW-1133">Transmembrane helix</keyword>
<dbReference type="CDD" id="cd06171">
    <property type="entry name" value="Sigma70_r4"/>
    <property type="match status" value="1"/>
</dbReference>
<evidence type="ECO:0000256" key="4">
    <source>
        <dbReference type="ARBA" id="ARBA00023163"/>
    </source>
</evidence>
<dbReference type="Gene3D" id="2.60.40.1630">
    <property type="entry name" value="bacillus anthracis domain"/>
    <property type="match status" value="1"/>
</dbReference>
<evidence type="ECO:0000259" key="6">
    <source>
        <dbReference type="Pfam" id="PF04542"/>
    </source>
</evidence>
<keyword evidence="4" id="KW-0804">Transcription</keyword>
<comment type="caution">
    <text evidence="10">The sequence shown here is derived from an EMBL/GenBank/DDBJ whole genome shotgun (WGS) entry which is preliminary data.</text>
</comment>
<keyword evidence="5" id="KW-0812">Transmembrane</keyword>
<dbReference type="OrthoDB" id="2541898at2"/>
<dbReference type="Pfam" id="PF18705">
    <property type="entry name" value="DUF5643"/>
    <property type="match status" value="1"/>
</dbReference>
<dbReference type="PANTHER" id="PTHR43133">
    <property type="entry name" value="RNA POLYMERASE ECF-TYPE SIGMA FACTO"/>
    <property type="match status" value="1"/>
</dbReference>
<dbReference type="SUPFAM" id="SSF88659">
    <property type="entry name" value="Sigma3 and sigma4 domains of RNA polymerase sigma factors"/>
    <property type="match status" value="1"/>
</dbReference>
<dbReference type="Gene3D" id="1.10.1740.10">
    <property type="match status" value="1"/>
</dbReference>
<evidence type="ECO:0000259" key="7">
    <source>
        <dbReference type="Pfam" id="PF08281"/>
    </source>
</evidence>
<accession>A0A4R3LBT7</accession>
<feature type="domain" description="RNA polymerase sigma-70 region 2" evidence="6">
    <location>
        <begin position="21"/>
        <end position="88"/>
    </location>
</feature>
<dbReference type="SUPFAM" id="SSF88946">
    <property type="entry name" value="Sigma2 domain of RNA polymerase sigma factors"/>
    <property type="match status" value="1"/>
</dbReference>
<evidence type="ECO:0000259" key="8">
    <source>
        <dbReference type="Pfam" id="PF13786"/>
    </source>
</evidence>